<accession>A0ABM1AEL3</accession>
<name>A0ABM1AEL3_APLCA</name>
<dbReference type="Proteomes" id="UP000694888">
    <property type="component" value="Unplaced"/>
</dbReference>
<dbReference type="InterPro" id="IPR036757">
    <property type="entry name" value="TFR-like_dimer_dom_sf"/>
</dbReference>
<dbReference type="GeneID" id="101853670"/>
<keyword evidence="3" id="KW-0378">Hydrolase</keyword>
<dbReference type="RefSeq" id="XP_012946198.1">
    <property type="nucleotide sequence ID" value="XM_013090744.2"/>
</dbReference>
<dbReference type="PANTHER" id="PTHR10404:SF77">
    <property type="entry name" value="GLUTAMATE CARBOXYPEPTIDASE 2 HOMOLOG"/>
    <property type="match status" value="1"/>
</dbReference>
<sequence length="222" mass="24849">MSSLLTAFSYNMEAYPELPTYPAHNTLQDDMGYVLDIDPGYILHSSLVQILSDIVLRVSDSAVIPMNVTHYGTMMRAGLAGVQKNIDSVLGANETELLKSSIEDFTKAAEDFQKQIDAKDRNNMTEFEVLEINDKLIRLSRAFIYEGGLLHRSQYRNLLIAPHPDNLNEEVVFPGLAGNLGSDPSEERVQLSRELVILVVAVKRARDILLDDFGPNLIRDEL</sequence>
<feature type="domain" description="Transferrin receptor-like dimerisation" evidence="1">
    <location>
        <begin position="97"/>
        <end position="209"/>
    </location>
</feature>
<keyword evidence="3" id="KW-0645">Protease</keyword>
<dbReference type="Gene3D" id="1.20.930.40">
    <property type="entry name" value="Transferrin receptor-like, dimerisation domain"/>
    <property type="match status" value="1"/>
</dbReference>
<keyword evidence="2" id="KW-1185">Reference proteome</keyword>
<dbReference type="GO" id="GO:0004177">
    <property type="term" value="F:aminopeptidase activity"/>
    <property type="evidence" value="ECO:0007669"/>
    <property type="project" value="UniProtKB-KW"/>
</dbReference>
<dbReference type="Pfam" id="PF04253">
    <property type="entry name" value="TFR_dimer"/>
    <property type="match status" value="1"/>
</dbReference>
<dbReference type="SUPFAM" id="SSF47672">
    <property type="entry name" value="Transferrin receptor-like dimerisation domain"/>
    <property type="match status" value="1"/>
</dbReference>
<protein>
    <submittedName>
        <fullName evidence="3">Aminopeptidase NAALADL1</fullName>
    </submittedName>
</protein>
<evidence type="ECO:0000313" key="3">
    <source>
        <dbReference type="RefSeq" id="XP_012946198.1"/>
    </source>
</evidence>
<evidence type="ECO:0000313" key="2">
    <source>
        <dbReference type="Proteomes" id="UP000694888"/>
    </source>
</evidence>
<evidence type="ECO:0000259" key="1">
    <source>
        <dbReference type="Pfam" id="PF04253"/>
    </source>
</evidence>
<gene>
    <name evidence="3" type="primary">LOC101853670</name>
</gene>
<reference evidence="3" key="1">
    <citation type="submission" date="2025-08" db="UniProtKB">
        <authorList>
            <consortium name="RefSeq"/>
        </authorList>
    </citation>
    <scope>IDENTIFICATION</scope>
</reference>
<keyword evidence="3" id="KW-0031">Aminopeptidase</keyword>
<dbReference type="PANTHER" id="PTHR10404">
    <property type="entry name" value="N-ACETYLATED-ALPHA-LINKED ACIDIC DIPEPTIDASE"/>
    <property type="match status" value="1"/>
</dbReference>
<dbReference type="InterPro" id="IPR039373">
    <property type="entry name" value="Peptidase_M28B"/>
</dbReference>
<organism evidence="2 3">
    <name type="scientific">Aplysia californica</name>
    <name type="common">California sea hare</name>
    <dbReference type="NCBI Taxonomy" id="6500"/>
    <lineage>
        <taxon>Eukaryota</taxon>
        <taxon>Metazoa</taxon>
        <taxon>Spiralia</taxon>
        <taxon>Lophotrochozoa</taxon>
        <taxon>Mollusca</taxon>
        <taxon>Gastropoda</taxon>
        <taxon>Heterobranchia</taxon>
        <taxon>Euthyneura</taxon>
        <taxon>Tectipleura</taxon>
        <taxon>Aplysiida</taxon>
        <taxon>Aplysioidea</taxon>
        <taxon>Aplysiidae</taxon>
        <taxon>Aplysia</taxon>
    </lineage>
</organism>
<dbReference type="InterPro" id="IPR007365">
    <property type="entry name" value="TFR-like_dimer_dom"/>
</dbReference>
<proteinExistence type="predicted"/>